<dbReference type="InterPro" id="IPR017937">
    <property type="entry name" value="Thioredoxin_CS"/>
</dbReference>
<dbReference type="EMBL" id="JAUHMF010000002">
    <property type="protein sequence ID" value="MDT8899220.1"/>
    <property type="molecule type" value="Genomic_DNA"/>
</dbReference>
<comment type="caution">
    <text evidence="8">The sequence shown here is derived from an EMBL/GenBank/DDBJ whole genome shotgun (WGS) entry which is preliminary data.</text>
</comment>
<evidence type="ECO:0000256" key="5">
    <source>
        <dbReference type="ARBA" id="ARBA00023284"/>
    </source>
</evidence>
<dbReference type="Pfam" id="PF00085">
    <property type="entry name" value="Thioredoxin"/>
    <property type="match status" value="1"/>
</dbReference>
<keyword evidence="5" id="KW-0676">Redox-active center</keyword>
<dbReference type="Proteomes" id="UP001254165">
    <property type="component" value="Unassembled WGS sequence"/>
</dbReference>
<keyword evidence="6" id="KW-0812">Transmembrane</keyword>
<protein>
    <submittedName>
        <fullName evidence="8">Thioredoxin domain-containing protein</fullName>
    </submittedName>
</protein>
<dbReference type="InterPro" id="IPR021309">
    <property type="entry name" value="YgaP-like_TM"/>
</dbReference>
<evidence type="ECO:0000256" key="4">
    <source>
        <dbReference type="ARBA" id="ARBA00023157"/>
    </source>
</evidence>
<evidence type="ECO:0000259" key="7">
    <source>
        <dbReference type="PROSITE" id="PS51352"/>
    </source>
</evidence>
<name>A0ABU3NQV7_9CHLR</name>
<evidence type="ECO:0000256" key="1">
    <source>
        <dbReference type="ARBA" id="ARBA00008987"/>
    </source>
</evidence>
<dbReference type="PRINTS" id="PR00421">
    <property type="entry name" value="THIOREDOXIN"/>
</dbReference>
<keyword evidence="6" id="KW-1133">Transmembrane helix</keyword>
<dbReference type="PANTHER" id="PTHR45663">
    <property type="entry name" value="GEO12009P1"/>
    <property type="match status" value="1"/>
</dbReference>
<organism evidence="8 9">
    <name type="scientific">Thermanaerothrix solaris</name>
    <dbReference type="NCBI Taxonomy" id="3058434"/>
    <lineage>
        <taxon>Bacteria</taxon>
        <taxon>Bacillati</taxon>
        <taxon>Chloroflexota</taxon>
        <taxon>Anaerolineae</taxon>
        <taxon>Anaerolineales</taxon>
        <taxon>Anaerolineaceae</taxon>
        <taxon>Thermanaerothrix</taxon>
    </lineage>
</organism>
<evidence type="ECO:0000256" key="6">
    <source>
        <dbReference type="SAM" id="Phobius"/>
    </source>
</evidence>
<dbReference type="InterPro" id="IPR013766">
    <property type="entry name" value="Thioredoxin_domain"/>
</dbReference>
<keyword evidence="3" id="KW-0249">Electron transport</keyword>
<evidence type="ECO:0000313" key="8">
    <source>
        <dbReference type="EMBL" id="MDT8899220.1"/>
    </source>
</evidence>
<dbReference type="Gene3D" id="3.40.30.10">
    <property type="entry name" value="Glutaredoxin"/>
    <property type="match status" value="1"/>
</dbReference>
<dbReference type="InterPro" id="IPR036249">
    <property type="entry name" value="Thioredoxin-like_sf"/>
</dbReference>
<dbReference type="CDD" id="cd02947">
    <property type="entry name" value="TRX_family"/>
    <property type="match status" value="1"/>
</dbReference>
<comment type="similarity">
    <text evidence="1">Belongs to the thioredoxin family.</text>
</comment>
<keyword evidence="2" id="KW-0813">Transport</keyword>
<dbReference type="Gene3D" id="6.10.140.1340">
    <property type="match status" value="1"/>
</dbReference>
<dbReference type="PROSITE" id="PS00194">
    <property type="entry name" value="THIOREDOXIN_1"/>
    <property type="match status" value="1"/>
</dbReference>
<reference evidence="8 9" key="1">
    <citation type="submission" date="2023-07" db="EMBL/GenBank/DDBJ databases">
        <title>Novel species of Thermanaerothrix with wide hydrolytic capabilities.</title>
        <authorList>
            <person name="Zayulina K.S."/>
            <person name="Podosokorskaya O.A."/>
            <person name="Elcheninov A.G."/>
        </authorList>
    </citation>
    <scope>NUCLEOTIDE SEQUENCE [LARGE SCALE GENOMIC DNA]</scope>
    <source>
        <strain evidence="8 9">4228-RoL</strain>
    </source>
</reference>
<dbReference type="PANTHER" id="PTHR45663:SF11">
    <property type="entry name" value="GEO12009P1"/>
    <property type="match status" value="1"/>
</dbReference>
<feature type="domain" description="Thioredoxin" evidence="7">
    <location>
        <begin position="1"/>
        <end position="102"/>
    </location>
</feature>
<dbReference type="RefSeq" id="WP_315625906.1">
    <property type="nucleotide sequence ID" value="NZ_JAUHMF010000002.1"/>
</dbReference>
<keyword evidence="6" id="KW-0472">Membrane</keyword>
<sequence length="171" mass="19047">MNLEEWQSTLNQSSLPIVVEVWAPWCGPCRVMAPGLERVAQRYAGQVELVRVNADESPEVVQTLNILGIPTLIGFDRGKEVFRRMGLQSEAALGQLFDALTRGQTPHLSLGLTERLLRLISGTIVLVLAWNNDVSWILIAVGLGLIFSAVYDRCPLYNMLTSRVKSWLSLK</sequence>
<evidence type="ECO:0000313" key="9">
    <source>
        <dbReference type="Proteomes" id="UP001254165"/>
    </source>
</evidence>
<dbReference type="PROSITE" id="PS51352">
    <property type="entry name" value="THIOREDOXIN_2"/>
    <property type="match status" value="1"/>
</dbReference>
<proteinExistence type="inferred from homology"/>
<gene>
    <name evidence="8" type="ORF">QYE77_13220</name>
</gene>
<keyword evidence="4" id="KW-1015">Disulfide bond</keyword>
<keyword evidence="9" id="KW-1185">Reference proteome</keyword>
<evidence type="ECO:0000256" key="3">
    <source>
        <dbReference type="ARBA" id="ARBA00022982"/>
    </source>
</evidence>
<dbReference type="SUPFAM" id="SSF52833">
    <property type="entry name" value="Thioredoxin-like"/>
    <property type="match status" value="1"/>
</dbReference>
<accession>A0ABU3NQV7</accession>
<evidence type="ECO:0000256" key="2">
    <source>
        <dbReference type="ARBA" id="ARBA00022448"/>
    </source>
</evidence>
<dbReference type="Pfam" id="PF11127">
    <property type="entry name" value="YgaP-like_TM"/>
    <property type="match status" value="1"/>
</dbReference>
<feature type="transmembrane region" description="Helical" evidence="6">
    <location>
        <begin position="136"/>
        <end position="154"/>
    </location>
</feature>